<dbReference type="GO" id="GO:0016020">
    <property type="term" value="C:membrane"/>
    <property type="evidence" value="ECO:0007669"/>
    <property type="project" value="UniProtKB-SubCell"/>
</dbReference>
<evidence type="ECO:0000256" key="5">
    <source>
        <dbReference type="SAM" id="MobiDB-lite"/>
    </source>
</evidence>
<name>A0ABD2C782_VESSQ</name>
<evidence type="ECO:0000256" key="6">
    <source>
        <dbReference type="SAM" id="Phobius"/>
    </source>
</evidence>
<feature type="transmembrane region" description="Helical" evidence="6">
    <location>
        <begin position="95"/>
        <end position="117"/>
    </location>
</feature>
<dbReference type="PANTHER" id="PTHR22950:SF680">
    <property type="entry name" value="PROTON-COUPLED AMINO ACID TRANSPORTER 4-LIKE PROTEIN"/>
    <property type="match status" value="1"/>
</dbReference>
<evidence type="ECO:0000256" key="3">
    <source>
        <dbReference type="ARBA" id="ARBA00022989"/>
    </source>
</evidence>
<feature type="transmembrane region" description="Helical" evidence="6">
    <location>
        <begin position="386"/>
        <end position="405"/>
    </location>
</feature>
<feature type="compositionally biased region" description="Polar residues" evidence="5">
    <location>
        <begin position="15"/>
        <end position="27"/>
    </location>
</feature>
<accession>A0ABD2C782</accession>
<reference evidence="8 9" key="1">
    <citation type="journal article" date="2024" name="Ann. Entomol. Soc. Am.">
        <title>Genomic analyses of the southern and eastern yellowjacket wasps (Hymenoptera: Vespidae) reveal evolutionary signatures of social life.</title>
        <authorList>
            <person name="Catto M.A."/>
            <person name="Caine P.B."/>
            <person name="Orr S.E."/>
            <person name="Hunt B.G."/>
            <person name="Goodisman M.A.D."/>
        </authorList>
    </citation>
    <scope>NUCLEOTIDE SEQUENCE [LARGE SCALE GENOMIC DNA]</scope>
    <source>
        <strain evidence="8">233</strain>
        <tissue evidence="8">Head and thorax</tissue>
    </source>
</reference>
<feature type="transmembrane region" description="Helical" evidence="6">
    <location>
        <begin position="203"/>
        <end position="218"/>
    </location>
</feature>
<feature type="region of interest" description="Disordered" evidence="5">
    <location>
        <begin position="1"/>
        <end position="27"/>
    </location>
</feature>
<evidence type="ECO:0000259" key="7">
    <source>
        <dbReference type="Pfam" id="PF01490"/>
    </source>
</evidence>
<protein>
    <submittedName>
        <fullName evidence="8">Proton-coupled amino acid transporter-like protein CG1139 isoform X2</fullName>
    </submittedName>
</protein>
<feature type="transmembrane region" description="Helical" evidence="6">
    <location>
        <begin position="230"/>
        <end position="247"/>
    </location>
</feature>
<feature type="transmembrane region" description="Helical" evidence="6">
    <location>
        <begin position="453"/>
        <end position="472"/>
    </location>
</feature>
<feature type="domain" description="Amino acid transporter transmembrane" evidence="7">
    <location>
        <begin position="64"/>
        <end position="471"/>
    </location>
</feature>
<feature type="transmembrane region" description="Helical" evidence="6">
    <location>
        <begin position="267"/>
        <end position="285"/>
    </location>
</feature>
<dbReference type="Pfam" id="PF01490">
    <property type="entry name" value="Aa_trans"/>
    <property type="match status" value="1"/>
</dbReference>
<dbReference type="Proteomes" id="UP001607302">
    <property type="component" value="Unassembled WGS sequence"/>
</dbReference>
<evidence type="ECO:0000256" key="2">
    <source>
        <dbReference type="ARBA" id="ARBA00022692"/>
    </source>
</evidence>
<feature type="transmembrane region" description="Helical" evidence="6">
    <location>
        <begin position="297"/>
        <end position="324"/>
    </location>
</feature>
<evidence type="ECO:0000256" key="1">
    <source>
        <dbReference type="ARBA" id="ARBA00004141"/>
    </source>
</evidence>
<keyword evidence="9" id="KW-1185">Reference proteome</keyword>
<sequence>MYRGNNDALEPKGWHSNTVSVQQKNAQKNNRSSIYTLELEEKKKGIQEYDDDYEPYDHRTVAHPTTNVETLFHLLKGSLGTGILAMPMAFHNSGYVLGMFATIIIGLLCTYCMRILVTSMYVLCKRKKVASMTYPATIEAALEEGPACLRRFSKLSIHVTNTFLLIYQLGSCCVYVVFIANNLKRAFDSFLPDHIKIHMTDKIYMLLILLPLIFINWIKNLKFLVPCSKFATTVTFVSFGIILYYIFKDPLSFDDREPIGKIENFPLYFGTVLFALEAIGVIMPLENEMKTPRDFTAPCGILNIGMGTIVILYAGMGFCGYIRYGSEIKGSITLNLSSTEALAKSVQLLLALAIYFTQPIQCYVAIDIVWNEYLSPRLEKNSYRKLWEYFIRTGLVLITALLAIAVPSLEYFISLFGALCLSALGLGFPAIIQLCTCWKEADRSTKAFMLMKNLIIVLIGVIGLVVGTYTSLREIFEKEALSTATEDSQYFYASTVAEENFISNLTVTRRLEQ</sequence>
<evidence type="ECO:0000256" key="4">
    <source>
        <dbReference type="ARBA" id="ARBA00023136"/>
    </source>
</evidence>
<dbReference type="PANTHER" id="PTHR22950">
    <property type="entry name" value="AMINO ACID TRANSPORTER"/>
    <property type="match status" value="1"/>
</dbReference>
<dbReference type="AlphaFoldDB" id="A0ABD2C782"/>
<feature type="transmembrane region" description="Helical" evidence="6">
    <location>
        <begin position="344"/>
        <end position="366"/>
    </location>
</feature>
<comment type="subcellular location">
    <subcellularLocation>
        <location evidence="1">Membrane</location>
        <topology evidence="1">Multi-pass membrane protein</topology>
    </subcellularLocation>
</comment>
<comment type="caution">
    <text evidence="8">The sequence shown here is derived from an EMBL/GenBank/DDBJ whole genome shotgun (WGS) entry which is preliminary data.</text>
</comment>
<feature type="transmembrane region" description="Helical" evidence="6">
    <location>
        <begin position="411"/>
        <end position="432"/>
    </location>
</feature>
<keyword evidence="4 6" id="KW-0472">Membrane</keyword>
<gene>
    <name evidence="8" type="ORF">V1478_001036</name>
</gene>
<feature type="transmembrane region" description="Helical" evidence="6">
    <location>
        <begin position="159"/>
        <end position="183"/>
    </location>
</feature>
<organism evidence="8 9">
    <name type="scientific">Vespula squamosa</name>
    <name type="common">Southern yellow jacket</name>
    <name type="synonym">Wasp</name>
    <dbReference type="NCBI Taxonomy" id="30214"/>
    <lineage>
        <taxon>Eukaryota</taxon>
        <taxon>Metazoa</taxon>
        <taxon>Ecdysozoa</taxon>
        <taxon>Arthropoda</taxon>
        <taxon>Hexapoda</taxon>
        <taxon>Insecta</taxon>
        <taxon>Pterygota</taxon>
        <taxon>Neoptera</taxon>
        <taxon>Endopterygota</taxon>
        <taxon>Hymenoptera</taxon>
        <taxon>Apocrita</taxon>
        <taxon>Aculeata</taxon>
        <taxon>Vespoidea</taxon>
        <taxon>Vespidae</taxon>
        <taxon>Vespinae</taxon>
        <taxon>Vespula</taxon>
    </lineage>
</organism>
<dbReference type="InterPro" id="IPR013057">
    <property type="entry name" value="AA_transpt_TM"/>
</dbReference>
<dbReference type="EMBL" id="JAUDFV010000020">
    <property type="protein sequence ID" value="KAL2740895.1"/>
    <property type="molecule type" value="Genomic_DNA"/>
</dbReference>
<proteinExistence type="predicted"/>
<evidence type="ECO:0000313" key="9">
    <source>
        <dbReference type="Proteomes" id="UP001607302"/>
    </source>
</evidence>
<evidence type="ECO:0000313" key="8">
    <source>
        <dbReference type="EMBL" id="KAL2740895.1"/>
    </source>
</evidence>
<keyword evidence="2 6" id="KW-0812">Transmembrane</keyword>
<keyword evidence="3 6" id="KW-1133">Transmembrane helix</keyword>